<comment type="caution">
    <text evidence="1">The sequence shown here is derived from an EMBL/GenBank/DDBJ whole genome shotgun (WGS) entry which is preliminary data.</text>
</comment>
<gene>
    <name evidence="1" type="ORF">BK383_16255</name>
</gene>
<evidence type="ECO:0000313" key="1">
    <source>
        <dbReference type="EMBL" id="OJR54045.1"/>
    </source>
</evidence>
<reference evidence="1 2" key="1">
    <citation type="submission" date="2016-10" db="EMBL/GenBank/DDBJ databases">
        <title>Comprehensive resistome analysis reveals the prevalence of NDM and MCR-1 in Chinese poultry production.</title>
        <authorList>
            <person name="Wang Y."/>
            <person name="Zhang R."/>
            <person name="Li J."/>
            <person name="Wu Z."/>
            <person name="Wenjuan Y."/>
            <person name="Schwarz S."/>
            <person name="Tyrrell J."/>
            <person name="Zheng Y."/>
            <person name="Wang S."/>
            <person name="Shen Z."/>
            <person name="Liu Z."/>
            <person name="Lei L."/>
            <person name="Li M."/>
            <person name="Zhang Q."/>
            <person name="Wu C."/>
            <person name="Zhang Q."/>
            <person name="Wu Y."/>
            <person name="Walsh T."/>
            <person name="Shen J."/>
        </authorList>
    </citation>
    <scope>NUCLEOTIDE SEQUENCE [LARGE SCALE GENOMIC DNA]</scope>
    <source>
        <strain evidence="1 2">570</strain>
    </source>
</reference>
<accession>A0A0P7N1F6</accession>
<dbReference type="AlphaFoldDB" id="A0A0P7N1F6"/>
<sequence>MNNLILFAYKLTTRTYLMLSIVRRLILRALAFTSIQTMK</sequence>
<dbReference type="Proteomes" id="UP000184277">
    <property type="component" value="Unassembled WGS sequence"/>
</dbReference>
<dbReference type="EMBL" id="MOKI01000034">
    <property type="protein sequence ID" value="OJR54045.1"/>
    <property type="molecule type" value="Genomic_DNA"/>
</dbReference>
<protein>
    <submittedName>
        <fullName evidence="1">Uncharacterized protein</fullName>
    </submittedName>
</protein>
<organism evidence="1 2">
    <name type="scientific">Escherichia coli</name>
    <dbReference type="NCBI Taxonomy" id="562"/>
    <lineage>
        <taxon>Bacteria</taxon>
        <taxon>Pseudomonadati</taxon>
        <taxon>Pseudomonadota</taxon>
        <taxon>Gammaproteobacteria</taxon>
        <taxon>Enterobacterales</taxon>
        <taxon>Enterobacteriaceae</taxon>
        <taxon>Escherichia</taxon>
    </lineage>
</organism>
<evidence type="ECO:0000313" key="2">
    <source>
        <dbReference type="Proteomes" id="UP000184277"/>
    </source>
</evidence>
<name>A0A0P7N1F6_ECOLX</name>
<proteinExistence type="predicted"/>